<comment type="caution">
    <text evidence="1">The sequence shown here is derived from an EMBL/GenBank/DDBJ whole genome shotgun (WGS) entry which is preliminary data.</text>
</comment>
<keyword evidence="2" id="KW-1185">Reference proteome</keyword>
<dbReference type="SUPFAM" id="SSF109604">
    <property type="entry name" value="HD-domain/PDEase-like"/>
    <property type="match status" value="1"/>
</dbReference>
<reference evidence="1" key="1">
    <citation type="submission" date="2023-03" db="EMBL/GenBank/DDBJ databases">
        <title>Massive genome expansion in bonnet fungi (Mycena s.s.) driven by repeated elements and novel gene families across ecological guilds.</title>
        <authorList>
            <consortium name="Lawrence Berkeley National Laboratory"/>
            <person name="Harder C.B."/>
            <person name="Miyauchi S."/>
            <person name="Viragh M."/>
            <person name="Kuo A."/>
            <person name="Thoen E."/>
            <person name="Andreopoulos B."/>
            <person name="Lu D."/>
            <person name="Skrede I."/>
            <person name="Drula E."/>
            <person name="Henrissat B."/>
            <person name="Morin E."/>
            <person name="Kohler A."/>
            <person name="Barry K."/>
            <person name="LaButti K."/>
            <person name="Morin E."/>
            <person name="Salamov A."/>
            <person name="Lipzen A."/>
            <person name="Mereny Z."/>
            <person name="Hegedus B."/>
            <person name="Baldrian P."/>
            <person name="Stursova M."/>
            <person name="Weitz H."/>
            <person name="Taylor A."/>
            <person name="Grigoriev I.V."/>
            <person name="Nagy L.G."/>
            <person name="Martin F."/>
            <person name="Kauserud H."/>
        </authorList>
    </citation>
    <scope>NUCLEOTIDE SEQUENCE</scope>
    <source>
        <strain evidence="1">CBHHK200</strain>
    </source>
</reference>
<dbReference type="PANTHER" id="PTHR35569:SF1">
    <property type="entry name" value="CYANAMIDE HYDRATASE DDI2-RELATED"/>
    <property type="match status" value="1"/>
</dbReference>
<sequence>MRVDSAALTNQVRLHLLNRLTRWCPIAKGVYICIQAALSCNSTRCPSPKHSTPTFQAISPRSLHWQNSSQTSFEYAKKITPHEGFIHSIRCYYFSLALLQGGFPSETPGVPQITFEELNRRIYHTCILHDLGWSQTAEGRSHPAHAMTFELHGGIMAYEHLHAAAPDLSAQQVGDIVQSIMLHTSAWPSGMSSSTKTLISLSAFFDVCGYDAFGPGSYDPLFNRKTVQEIEKEYPRGNFAVEGNEMLEREFTEKPDCLLSHAPGGREGFLKAIRAQAIVPVDE</sequence>
<evidence type="ECO:0008006" key="3">
    <source>
        <dbReference type="Google" id="ProtNLM"/>
    </source>
</evidence>
<proteinExistence type="predicted"/>
<dbReference type="PANTHER" id="PTHR35569">
    <property type="entry name" value="CYANAMIDE HYDRATASE DDI2-RELATED"/>
    <property type="match status" value="1"/>
</dbReference>
<organism evidence="1 2">
    <name type="scientific">Mycena alexandri</name>
    <dbReference type="NCBI Taxonomy" id="1745969"/>
    <lineage>
        <taxon>Eukaryota</taxon>
        <taxon>Fungi</taxon>
        <taxon>Dikarya</taxon>
        <taxon>Basidiomycota</taxon>
        <taxon>Agaricomycotina</taxon>
        <taxon>Agaricomycetes</taxon>
        <taxon>Agaricomycetidae</taxon>
        <taxon>Agaricales</taxon>
        <taxon>Marasmiineae</taxon>
        <taxon>Mycenaceae</taxon>
        <taxon>Mycena</taxon>
    </lineage>
</organism>
<accession>A0AAD6SFN6</accession>
<evidence type="ECO:0000313" key="1">
    <source>
        <dbReference type="EMBL" id="KAJ7026773.1"/>
    </source>
</evidence>
<dbReference type="EMBL" id="JARJCM010000133">
    <property type="protein sequence ID" value="KAJ7026773.1"/>
    <property type="molecule type" value="Genomic_DNA"/>
</dbReference>
<gene>
    <name evidence="1" type="ORF">C8F04DRAFT_102666</name>
</gene>
<evidence type="ECO:0000313" key="2">
    <source>
        <dbReference type="Proteomes" id="UP001218188"/>
    </source>
</evidence>
<protein>
    <recommendedName>
        <fullName evidence="3">HD domain-containing protein</fullName>
    </recommendedName>
</protein>
<dbReference type="Proteomes" id="UP001218188">
    <property type="component" value="Unassembled WGS sequence"/>
</dbReference>
<dbReference type="AlphaFoldDB" id="A0AAD6SFN6"/>
<name>A0AAD6SFN6_9AGAR</name>